<dbReference type="InterPro" id="IPR036388">
    <property type="entry name" value="WH-like_DNA-bd_sf"/>
</dbReference>
<reference evidence="1" key="1">
    <citation type="submission" date="2020-02" db="EMBL/GenBank/DDBJ databases">
        <authorList>
            <person name="Meier V. D."/>
        </authorList>
    </citation>
    <scope>NUCLEOTIDE SEQUENCE</scope>
    <source>
        <strain evidence="1">AVDCRST_MAG93</strain>
    </source>
</reference>
<name>A0A6J4M8C5_9CHLR</name>
<dbReference type="SUPFAM" id="SSF46785">
    <property type="entry name" value="Winged helix' DNA-binding domain"/>
    <property type="match status" value="1"/>
</dbReference>
<dbReference type="InterPro" id="IPR036390">
    <property type="entry name" value="WH_DNA-bd_sf"/>
</dbReference>
<dbReference type="AlphaFoldDB" id="A0A6J4M8C5"/>
<accession>A0A6J4M8C5</accession>
<dbReference type="PANTHER" id="PTHR30595">
    <property type="entry name" value="GLPR-RELATED TRANSCRIPTIONAL REPRESSOR"/>
    <property type="match status" value="1"/>
</dbReference>
<organism evidence="1">
    <name type="scientific">uncultured Chloroflexia bacterium</name>
    <dbReference type="NCBI Taxonomy" id="1672391"/>
    <lineage>
        <taxon>Bacteria</taxon>
        <taxon>Bacillati</taxon>
        <taxon>Chloroflexota</taxon>
        <taxon>Chloroflexia</taxon>
        <taxon>environmental samples</taxon>
    </lineage>
</organism>
<dbReference type="Gene3D" id="1.10.10.10">
    <property type="entry name" value="Winged helix-like DNA-binding domain superfamily/Winged helix DNA-binding domain"/>
    <property type="match status" value="1"/>
</dbReference>
<dbReference type="Gene3D" id="3.30.565.60">
    <property type="match status" value="1"/>
</dbReference>
<dbReference type="PANTHER" id="PTHR30595:SF6">
    <property type="entry name" value="SCHLAFEN ALBA-2 DOMAIN-CONTAINING PROTEIN"/>
    <property type="match status" value="1"/>
</dbReference>
<gene>
    <name evidence="1" type="ORF">AVDCRST_MAG93-7143</name>
</gene>
<proteinExistence type="predicted"/>
<evidence type="ECO:0000313" key="1">
    <source>
        <dbReference type="EMBL" id="CAA9351578.1"/>
    </source>
</evidence>
<dbReference type="InterPro" id="IPR038475">
    <property type="entry name" value="RecG_C_sf"/>
</dbReference>
<dbReference type="EMBL" id="CADCTR010002413">
    <property type="protein sequence ID" value="CAA9351578.1"/>
    <property type="molecule type" value="Genomic_DNA"/>
</dbReference>
<dbReference type="Pfam" id="PF13749">
    <property type="entry name" value="HATPase_c_4"/>
    <property type="match status" value="1"/>
</dbReference>
<sequence>MATIQNTNKCDETAVAGAGIEDLDLQEVERHLDYASRSNRYAGEARDAREFLVEQRAAVKDGASLVPSVAGLLVFGRSPQRFLPHATVTLAHYHGNEINSGDVKHIHEYAGNVVQQIDRVVAYLNDSMKHGYVLDGSAQRQEKPQYPALALRELTVNAIAHRDYMIEESAVRIAMFRNRIDWSSPGNLPEGVTIETILEHQYARNKNLLRLLFQRSYVEKIGQGLDTVFAECKKLGLDQPVMRETGASFIIGITGHELLGASQGRLKLTDIQLQIISILKKQGSMNAQDIADSLNQEVKQARSLRTIQVDLKTLVEAGVVDRLGQTRASTYVLRST</sequence>
<protein>
    <submittedName>
        <fullName evidence="1">Uncharacterized protein</fullName>
    </submittedName>
</protein>